<comment type="caution">
    <text evidence="4">The sequence shown here is derived from an EMBL/GenBank/DDBJ whole genome shotgun (WGS) entry which is preliminary data.</text>
</comment>
<reference evidence="5" key="1">
    <citation type="journal article" date="2019" name="Int. J. Syst. Evol. Microbiol.">
        <title>The Global Catalogue of Microorganisms (GCM) 10K type strain sequencing project: providing services to taxonomists for standard genome sequencing and annotation.</title>
        <authorList>
            <consortium name="The Broad Institute Genomics Platform"/>
            <consortium name="The Broad Institute Genome Sequencing Center for Infectious Disease"/>
            <person name="Wu L."/>
            <person name="Ma J."/>
        </authorList>
    </citation>
    <scope>NUCLEOTIDE SEQUENCE [LARGE SCALE GENOMIC DNA]</scope>
    <source>
        <strain evidence="5">JCM 4147</strain>
    </source>
</reference>
<sequence length="271" mass="29454">MTDDILDRARTLSGYDDVSRIRQAQDHGWVLGLAPGTPRTLLDLGCGTGALLEAALDRWPDAARAVGIDGSGHRVREAGVRLAGRAELLTGDLLSLPALDDRFDVAFMTSVLHWLHPDEDRAFAWIAAHLAPGGAFVLTTHHPATDGAGLGGEDVVAVDALRSLGVPGDLSGVVPMGVRARSAKDVRALLERHFTIEESHERTAPVRAADARQYRDFHAATFGTYFSRLLPDDRQTEFFDAVGRAAAARTAEHGEVYRITVRAWRAVRRPR</sequence>
<protein>
    <submittedName>
        <fullName evidence="4">Class I SAM-dependent methyltransferase</fullName>
    </submittedName>
</protein>
<accession>A0ABW1GQA2</accession>
<feature type="domain" description="Methyltransferase" evidence="3">
    <location>
        <begin position="42"/>
        <end position="134"/>
    </location>
</feature>
<dbReference type="SUPFAM" id="SSF53335">
    <property type="entry name" value="S-adenosyl-L-methionine-dependent methyltransferases"/>
    <property type="match status" value="1"/>
</dbReference>
<dbReference type="InterPro" id="IPR041698">
    <property type="entry name" value="Methyltransf_25"/>
</dbReference>
<dbReference type="InterPro" id="IPR029063">
    <property type="entry name" value="SAM-dependent_MTases_sf"/>
</dbReference>
<keyword evidence="1 4" id="KW-0489">Methyltransferase</keyword>
<dbReference type="Proteomes" id="UP001596200">
    <property type="component" value="Unassembled WGS sequence"/>
</dbReference>
<dbReference type="CDD" id="cd02440">
    <property type="entry name" value="AdoMet_MTases"/>
    <property type="match status" value="1"/>
</dbReference>
<dbReference type="GO" id="GO:0032259">
    <property type="term" value="P:methylation"/>
    <property type="evidence" value="ECO:0007669"/>
    <property type="project" value="UniProtKB-KW"/>
</dbReference>
<evidence type="ECO:0000259" key="3">
    <source>
        <dbReference type="Pfam" id="PF13649"/>
    </source>
</evidence>
<name>A0ABW1GQA2_9ACTN</name>
<dbReference type="PANTHER" id="PTHR43861:SF1">
    <property type="entry name" value="TRANS-ACONITATE 2-METHYLTRANSFERASE"/>
    <property type="match status" value="1"/>
</dbReference>
<evidence type="ECO:0000313" key="5">
    <source>
        <dbReference type="Proteomes" id="UP001596200"/>
    </source>
</evidence>
<dbReference type="GO" id="GO:0008168">
    <property type="term" value="F:methyltransferase activity"/>
    <property type="evidence" value="ECO:0007669"/>
    <property type="project" value="UniProtKB-KW"/>
</dbReference>
<dbReference type="PANTHER" id="PTHR43861">
    <property type="entry name" value="TRANS-ACONITATE 2-METHYLTRANSFERASE-RELATED"/>
    <property type="match status" value="1"/>
</dbReference>
<evidence type="ECO:0000256" key="2">
    <source>
        <dbReference type="ARBA" id="ARBA00022679"/>
    </source>
</evidence>
<organism evidence="4 5">
    <name type="scientific">Streptomyces pulveraceus</name>
    <dbReference type="NCBI Taxonomy" id="68258"/>
    <lineage>
        <taxon>Bacteria</taxon>
        <taxon>Bacillati</taxon>
        <taxon>Actinomycetota</taxon>
        <taxon>Actinomycetes</taxon>
        <taxon>Kitasatosporales</taxon>
        <taxon>Streptomycetaceae</taxon>
        <taxon>Streptomyces</taxon>
    </lineage>
</organism>
<dbReference type="Pfam" id="PF13649">
    <property type="entry name" value="Methyltransf_25"/>
    <property type="match status" value="1"/>
</dbReference>
<proteinExistence type="predicted"/>
<gene>
    <name evidence="4" type="ORF">ACFP1B_26000</name>
</gene>
<dbReference type="RefSeq" id="WP_344515730.1">
    <property type="nucleotide sequence ID" value="NZ_BAAATU010000034.1"/>
</dbReference>
<evidence type="ECO:0000256" key="1">
    <source>
        <dbReference type="ARBA" id="ARBA00022603"/>
    </source>
</evidence>
<keyword evidence="2" id="KW-0808">Transferase</keyword>
<dbReference type="EMBL" id="JBHSPU010000022">
    <property type="protein sequence ID" value="MFC5916850.1"/>
    <property type="molecule type" value="Genomic_DNA"/>
</dbReference>
<keyword evidence="5" id="KW-1185">Reference proteome</keyword>
<dbReference type="Gene3D" id="3.40.50.150">
    <property type="entry name" value="Vaccinia Virus protein VP39"/>
    <property type="match status" value="1"/>
</dbReference>
<evidence type="ECO:0000313" key="4">
    <source>
        <dbReference type="EMBL" id="MFC5916850.1"/>
    </source>
</evidence>